<gene>
    <name evidence="1" type="ORF">OUY18_04020</name>
</gene>
<dbReference type="RefSeq" id="WP_268057430.1">
    <property type="nucleotide sequence ID" value="NZ_JAPOHA010000003.1"/>
</dbReference>
<proteinExistence type="predicted"/>
<dbReference type="Proteomes" id="UP001082703">
    <property type="component" value="Unassembled WGS sequence"/>
</dbReference>
<comment type="caution">
    <text evidence="1">The sequence shown here is derived from an EMBL/GenBank/DDBJ whole genome shotgun (WGS) entry which is preliminary data.</text>
</comment>
<evidence type="ECO:0000313" key="1">
    <source>
        <dbReference type="EMBL" id="MCY1713421.1"/>
    </source>
</evidence>
<dbReference type="Pfam" id="PF13780">
    <property type="entry name" value="DUF4176"/>
    <property type="match status" value="1"/>
</dbReference>
<name>A0ABT4BR98_9FIRM</name>
<organism evidence="1 2">
    <name type="scientific">Caproiciproducens galactitolivorans</name>
    <dbReference type="NCBI Taxonomy" id="642589"/>
    <lineage>
        <taxon>Bacteria</taxon>
        <taxon>Bacillati</taxon>
        <taxon>Bacillota</taxon>
        <taxon>Clostridia</taxon>
        <taxon>Eubacteriales</taxon>
        <taxon>Acutalibacteraceae</taxon>
        <taxon>Caproiciproducens</taxon>
    </lineage>
</organism>
<sequence length="85" mass="10072">MKEYLPLGSVVYLHEGDKKIMIYGRKQKAVASGKEYDYIACLFPEGNIDENYCYLFNHEDIREVLFRGYVDFDEQEFVQDCLQDD</sequence>
<evidence type="ECO:0000313" key="2">
    <source>
        <dbReference type="Proteomes" id="UP001082703"/>
    </source>
</evidence>
<keyword evidence="2" id="KW-1185">Reference proteome</keyword>
<protein>
    <submittedName>
        <fullName evidence="1">DUF4176 domain-containing protein</fullName>
    </submittedName>
</protein>
<accession>A0ABT4BR98</accession>
<dbReference type="InterPro" id="IPR025233">
    <property type="entry name" value="DUF4176"/>
</dbReference>
<dbReference type="EMBL" id="JAPOHA010000003">
    <property type="protein sequence ID" value="MCY1713421.1"/>
    <property type="molecule type" value="Genomic_DNA"/>
</dbReference>
<reference evidence="1 2" key="1">
    <citation type="submission" date="2022-11" db="EMBL/GenBank/DDBJ databases">
        <authorList>
            <person name="Caiyu Z."/>
        </authorList>
    </citation>
    <scope>NUCLEOTIDE SEQUENCE [LARGE SCALE GENOMIC DNA]</scope>
    <source>
        <strain evidence="1 2">YR-4</strain>
    </source>
</reference>